<dbReference type="AlphaFoldDB" id="A0A941DYV3"/>
<evidence type="ECO:0000313" key="2">
    <source>
        <dbReference type="Proteomes" id="UP000675284"/>
    </source>
</evidence>
<sequence>MRFVDTQAVSRTENNSLAIQTIFNENNLDKLLTDENGSFVTLTVSGRSNLKQRIHTTELPGVHGVMESKGLTWDVREIKVKYKISDQSKEGFRRRYNLLNDMLKGSRKELTFTDEDVSFYATLLESDVPEESTNSLVSTITFLCSDPFKYGKKHQTISLRNFTWDVYKNQIWGDFIGN</sequence>
<dbReference type="Gene3D" id="2.40.30.200">
    <property type="match status" value="1"/>
</dbReference>
<organism evidence="1 2">
    <name type="scientific">Virgibacillus salarius</name>
    <dbReference type="NCBI Taxonomy" id="447199"/>
    <lineage>
        <taxon>Bacteria</taxon>
        <taxon>Bacillati</taxon>
        <taxon>Bacillota</taxon>
        <taxon>Bacilli</taxon>
        <taxon>Bacillales</taxon>
        <taxon>Bacillaceae</taxon>
        <taxon>Virgibacillus</taxon>
    </lineage>
</organism>
<dbReference type="NCBIfam" id="TIGR01633">
    <property type="entry name" value="phi3626_gp14_N"/>
    <property type="match status" value="1"/>
</dbReference>
<dbReference type="Proteomes" id="UP000675284">
    <property type="component" value="Unassembled WGS sequence"/>
</dbReference>
<dbReference type="InterPro" id="IPR006520">
    <property type="entry name" value="Dit_BPSPP_N"/>
</dbReference>
<dbReference type="RefSeq" id="WP_166530876.1">
    <property type="nucleotide sequence ID" value="NZ_BAAACY010000036.1"/>
</dbReference>
<accession>A0A941DYV3</accession>
<gene>
    <name evidence="1" type="ORF">KCX74_17700</name>
</gene>
<reference evidence="1" key="1">
    <citation type="submission" date="2021-04" db="EMBL/GenBank/DDBJ databases">
        <title>Isolation and polyphasic classification of algal microorganism.</title>
        <authorList>
            <person name="Wang S."/>
        </authorList>
    </citation>
    <scope>NUCLEOTIDE SEQUENCE</scope>
    <source>
        <strain evidence="1">720a</strain>
    </source>
</reference>
<keyword evidence="2" id="KW-1185">Reference proteome</keyword>
<protein>
    <submittedName>
        <fullName evidence="1">Phage tail family protein</fullName>
    </submittedName>
</protein>
<name>A0A941DYV3_9BACI</name>
<proteinExistence type="predicted"/>
<evidence type="ECO:0000313" key="1">
    <source>
        <dbReference type="EMBL" id="MBR7797862.1"/>
    </source>
</evidence>
<comment type="caution">
    <text evidence="1">The sequence shown here is derived from an EMBL/GenBank/DDBJ whole genome shotgun (WGS) entry which is preliminary data.</text>
</comment>
<dbReference type="EMBL" id="JAGSOT010000073">
    <property type="protein sequence ID" value="MBR7797862.1"/>
    <property type="molecule type" value="Genomic_DNA"/>
</dbReference>